<dbReference type="RefSeq" id="WP_162330997.1">
    <property type="nucleotide sequence ID" value="NZ_CP048113.1"/>
</dbReference>
<evidence type="ECO:0000256" key="1">
    <source>
        <dbReference type="SAM" id="Phobius"/>
    </source>
</evidence>
<dbReference type="AlphaFoldDB" id="A0A6B9ZAE1"/>
<evidence type="ECO:0000313" key="3">
    <source>
        <dbReference type="Proteomes" id="UP000476411"/>
    </source>
</evidence>
<keyword evidence="1" id="KW-1133">Transmembrane helix</keyword>
<sequence length="173" mass="19710">MDCDTENILWGLAGLILGASLVRIFGVYFSRYFRRGHVRLQQKRLILYGYDTQYSLIRTGYTIAQAEVLLKFYNNAATTRTVTDISIAGRFSLTKFIVKFEGNPLPPGINVESKKTVERRYGGLIIPGTKVNLLRQEDFSVVVNYKVGDRTFQETFLPEELEVKDLQMGTVLN</sequence>
<keyword evidence="1" id="KW-0812">Transmembrane</keyword>
<feature type="transmembrane region" description="Helical" evidence="1">
    <location>
        <begin position="12"/>
        <end position="33"/>
    </location>
</feature>
<keyword evidence="1" id="KW-0472">Membrane</keyword>
<dbReference type="EMBL" id="CP048113">
    <property type="protein sequence ID" value="QHS59300.1"/>
    <property type="molecule type" value="Genomic_DNA"/>
</dbReference>
<dbReference type="Proteomes" id="UP000476411">
    <property type="component" value="Chromosome"/>
</dbReference>
<dbReference type="KEGG" id="chih:GWR21_06795"/>
<proteinExistence type="predicted"/>
<protein>
    <submittedName>
        <fullName evidence="2">Uncharacterized protein</fullName>
    </submittedName>
</protein>
<name>A0A6B9ZAE1_9BACT</name>
<keyword evidence="3" id="KW-1185">Reference proteome</keyword>
<reference evidence="2 3" key="1">
    <citation type="submission" date="2020-01" db="EMBL/GenBank/DDBJ databases">
        <title>Complete genome sequence of Chitinophaga sp. H33E-04 isolated from quinoa roots.</title>
        <authorList>
            <person name="Weon H.-Y."/>
            <person name="Lee S.A."/>
        </authorList>
    </citation>
    <scope>NUCLEOTIDE SEQUENCE [LARGE SCALE GENOMIC DNA]</scope>
    <source>
        <strain evidence="2 3">H33E-04</strain>
    </source>
</reference>
<accession>A0A6B9ZAE1</accession>
<gene>
    <name evidence="2" type="ORF">GWR21_06795</name>
</gene>
<organism evidence="2 3">
    <name type="scientific">Chitinophaga agri</name>
    <dbReference type="NCBI Taxonomy" id="2703787"/>
    <lineage>
        <taxon>Bacteria</taxon>
        <taxon>Pseudomonadati</taxon>
        <taxon>Bacteroidota</taxon>
        <taxon>Chitinophagia</taxon>
        <taxon>Chitinophagales</taxon>
        <taxon>Chitinophagaceae</taxon>
        <taxon>Chitinophaga</taxon>
    </lineage>
</organism>
<evidence type="ECO:0000313" key="2">
    <source>
        <dbReference type="EMBL" id="QHS59300.1"/>
    </source>
</evidence>